<feature type="compositionally biased region" description="Polar residues" evidence="1">
    <location>
        <begin position="654"/>
        <end position="666"/>
    </location>
</feature>
<feature type="compositionally biased region" description="Low complexity" evidence="1">
    <location>
        <begin position="606"/>
        <end position="632"/>
    </location>
</feature>
<feature type="region of interest" description="Disordered" evidence="1">
    <location>
        <begin position="202"/>
        <end position="222"/>
    </location>
</feature>
<name>A0A4R0RHZ9_9APHY</name>
<dbReference type="Proteomes" id="UP000292702">
    <property type="component" value="Unassembled WGS sequence"/>
</dbReference>
<feature type="compositionally biased region" description="Pro residues" evidence="1">
    <location>
        <begin position="633"/>
        <end position="653"/>
    </location>
</feature>
<feature type="compositionally biased region" description="Pro residues" evidence="1">
    <location>
        <begin position="315"/>
        <end position="330"/>
    </location>
</feature>
<dbReference type="EMBL" id="RWJN01000301">
    <property type="protein sequence ID" value="TCD63388.1"/>
    <property type="molecule type" value="Genomic_DNA"/>
</dbReference>
<feature type="compositionally biased region" description="Low complexity" evidence="1">
    <location>
        <begin position="41"/>
        <end position="53"/>
    </location>
</feature>
<feature type="compositionally biased region" description="Pro residues" evidence="1">
    <location>
        <begin position="596"/>
        <end position="605"/>
    </location>
</feature>
<evidence type="ECO:0000256" key="1">
    <source>
        <dbReference type="SAM" id="MobiDB-lite"/>
    </source>
</evidence>
<comment type="caution">
    <text evidence="2">The sequence shown here is derived from an EMBL/GenBank/DDBJ whole genome shotgun (WGS) entry which is preliminary data.</text>
</comment>
<evidence type="ECO:0000313" key="2">
    <source>
        <dbReference type="EMBL" id="TCD63388.1"/>
    </source>
</evidence>
<feature type="compositionally biased region" description="Basic and acidic residues" evidence="1">
    <location>
        <begin position="674"/>
        <end position="686"/>
    </location>
</feature>
<evidence type="ECO:0000313" key="3">
    <source>
        <dbReference type="Proteomes" id="UP000292702"/>
    </source>
</evidence>
<feature type="compositionally biased region" description="Low complexity" evidence="1">
    <location>
        <begin position="262"/>
        <end position="279"/>
    </location>
</feature>
<proteinExistence type="predicted"/>
<gene>
    <name evidence="2" type="ORF">EIP91_005596</name>
</gene>
<feature type="region of interest" description="Disordered" evidence="1">
    <location>
        <begin position="713"/>
        <end position="753"/>
    </location>
</feature>
<feature type="region of interest" description="Disordered" evidence="1">
    <location>
        <begin position="35"/>
        <end position="64"/>
    </location>
</feature>
<protein>
    <submittedName>
        <fullName evidence="2">Uncharacterized protein</fullName>
    </submittedName>
</protein>
<dbReference type="AlphaFoldDB" id="A0A4R0RHZ9"/>
<feature type="region of interest" description="Disordered" evidence="1">
    <location>
        <begin position="541"/>
        <end position="686"/>
    </location>
</feature>
<dbReference type="OrthoDB" id="3269550at2759"/>
<keyword evidence="3" id="KW-1185">Reference proteome</keyword>
<feature type="region of interest" description="Disordered" evidence="1">
    <location>
        <begin position="390"/>
        <end position="420"/>
    </location>
</feature>
<organism evidence="2 3">
    <name type="scientific">Steccherinum ochraceum</name>
    <dbReference type="NCBI Taxonomy" id="92696"/>
    <lineage>
        <taxon>Eukaryota</taxon>
        <taxon>Fungi</taxon>
        <taxon>Dikarya</taxon>
        <taxon>Basidiomycota</taxon>
        <taxon>Agaricomycotina</taxon>
        <taxon>Agaricomycetes</taxon>
        <taxon>Polyporales</taxon>
        <taxon>Steccherinaceae</taxon>
        <taxon>Steccherinum</taxon>
    </lineage>
</organism>
<feature type="region of interest" description="Disordered" evidence="1">
    <location>
        <begin position="254"/>
        <end position="343"/>
    </location>
</feature>
<feature type="compositionally biased region" description="Low complexity" evidence="1">
    <location>
        <begin position="541"/>
        <end position="551"/>
    </location>
</feature>
<reference evidence="2 3" key="1">
    <citation type="submission" date="2018-11" db="EMBL/GenBank/DDBJ databases">
        <title>Genome assembly of Steccherinum ochraceum LE-BIN_3174, the white-rot fungus of the Steccherinaceae family (The Residual Polyporoid clade, Polyporales, Basidiomycota).</title>
        <authorList>
            <person name="Fedorova T.V."/>
            <person name="Glazunova O.A."/>
            <person name="Landesman E.O."/>
            <person name="Moiseenko K.V."/>
            <person name="Psurtseva N.V."/>
            <person name="Savinova O.S."/>
            <person name="Shakhova N.V."/>
            <person name="Tyazhelova T.V."/>
            <person name="Vasina D.V."/>
        </authorList>
    </citation>
    <scope>NUCLEOTIDE SEQUENCE [LARGE SCALE GENOMIC DNA]</scope>
    <source>
        <strain evidence="2 3">LE-BIN_3174</strain>
    </source>
</reference>
<feature type="compositionally biased region" description="Pro residues" evidence="1">
    <location>
        <begin position="208"/>
        <end position="221"/>
    </location>
</feature>
<dbReference type="STRING" id="92696.A0A4R0RHZ9"/>
<sequence length="812" mass="86616">MSESRTDLHNVQGTSCNSPTIRNRLSLFLQLAPPGIAKSKPTYPRRSVTPSRRSSGKDAEAGLRSAVSLASDRPVFDGTASSVSLADSLVWAPHGSLLFKSQSTDVLLPPGTPPATSVSVPPTTNDLDAEEKMRLLKKMRKLSRVLGEYPLPVGADDATPLPGRISSGDAFIGSVPGSPIATVKAAKRKSFRHSWTGSCNAGAALAGPTPPPPEEVSPPGSPIEFAKLVLPDLSSTNSDPPSRPHSLDMTSVHSEDAIGVDSNSPTRSRRTSTGSASISLSLEKTPEQIQRARAARITRHLGDDVPPEILFRAASPPPPRPSSPLTPPPSGSSALPMVAPEVPSRPPAGGVVAAHVLNSQTLPRRSASLRRKKEPSGINRRLSLDLKALNSSTTSPPMYAGLERRPSTSSGTKGAKPEKRLVKRSRSMWVRKGRLDDGMEEFESLKKVATSPVRESFDAPSIAVEPMSERERVMNVKRAKKMTQYFGDQPPTALFQITNFTGDEDAFRLRRDSLATIISISSSMSLAQVDGRKVRDSYMSMSSALSSNTPSGRAESVSAVTAPTDLAPHQVQPTEDDDGTASIDGEPAEEAQYVFPLPPATPPPGASRLGSLSPPLSPSAGSTTVSVFHTPFHSPPSPRTPPPFSNIISPPPRTSSVKSNGSTASLVASPDAKGSSKDDSKTSLEFHTRQKRAAKLSKFFGVEMNTLAEVLPANPRQSAPVESRHASNTYNGSPGRDRDQQRQQRNVVSSDDVAPSAMVLESLAQADRVPASSRVEIVTEHGKGPLRFLHGQNARELDMNDAIEKLRRMKSV</sequence>
<accession>A0A4R0RHZ9</accession>